<organism evidence="1 2">
    <name type="scientific">Heterodera trifolii</name>
    <dbReference type="NCBI Taxonomy" id="157864"/>
    <lineage>
        <taxon>Eukaryota</taxon>
        <taxon>Metazoa</taxon>
        <taxon>Ecdysozoa</taxon>
        <taxon>Nematoda</taxon>
        <taxon>Chromadorea</taxon>
        <taxon>Rhabditida</taxon>
        <taxon>Tylenchina</taxon>
        <taxon>Tylenchomorpha</taxon>
        <taxon>Tylenchoidea</taxon>
        <taxon>Heteroderidae</taxon>
        <taxon>Heteroderinae</taxon>
        <taxon>Heterodera</taxon>
    </lineage>
</organism>
<protein>
    <submittedName>
        <fullName evidence="1">Uncharacterized protein</fullName>
    </submittedName>
</protein>
<dbReference type="Proteomes" id="UP001620626">
    <property type="component" value="Unassembled WGS sequence"/>
</dbReference>
<dbReference type="AlphaFoldDB" id="A0ABD2KJA0"/>
<evidence type="ECO:0000313" key="1">
    <source>
        <dbReference type="EMBL" id="KAL3103005.1"/>
    </source>
</evidence>
<gene>
    <name evidence="1" type="ORF">niasHT_026453</name>
</gene>
<reference evidence="1 2" key="1">
    <citation type="submission" date="2024-10" db="EMBL/GenBank/DDBJ databases">
        <authorList>
            <person name="Kim D."/>
        </authorList>
    </citation>
    <scope>NUCLEOTIDE SEQUENCE [LARGE SCALE GENOMIC DNA]</scope>
    <source>
        <strain evidence="1">BH-2024</strain>
    </source>
</reference>
<dbReference type="EMBL" id="JBICBT010000742">
    <property type="protein sequence ID" value="KAL3103005.1"/>
    <property type="molecule type" value="Genomic_DNA"/>
</dbReference>
<comment type="caution">
    <text evidence="1">The sequence shown here is derived from an EMBL/GenBank/DDBJ whole genome shotgun (WGS) entry which is preliminary data.</text>
</comment>
<accession>A0ABD2KJA0</accession>
<keyword evidence="2" id="KW-1185">Reference proteome</keyword>
<evidence type="ECO:0000313" key="2">
    <source>
        <dbReference type="Proteomes" id="UP001620626"/>
    </source>
</evidence>
<name>A0ABD2KJA0_9BILA</name>
<sequence>MKETPFYKRYFMRGCSYWYTAIAQCLHQERMLRRASNPSYGKRLVEIRRLPEANYTPALKKLKEKGELILEETKRGGCSI</sequence>
<proteinExistence type="predicted"/>